<dbReference type="EMBL" id="JADEWN010000022">
    <property type="protein sequence ID" value="MBE9190848.1"/>
    <property type="molecule type" value="Genomic_DNA"/>
</dbReference>
<keyword evidence="2" id="KW-1185">Reference proteome</keyword>
<dbReference type="Gene3D" id="3.30.160.250">
    <property type="match status" value="1"/>
</dbReference>
<protein>
    <submittedName>
        <fullName evidence="1">Type II toxin-antitoxin system HicB family antitoxin</fullName>
    </submittedName>
</protein>
<proteinExistence type="predicted"/>
<comment type="caution">
    <text evidence="1">The sequence shown here is derived from an EMBL/GenBank/DDBJ whole genome shotgun (WGS) entry which is preliminary data.</text>
</comment>
<organism evidence="1 2">
    <name type="scientific">Gloeocapsopsis crepidinum LEGE 06123</name>
    <dbReference type="NCBI Taxonomy" id="588587"/>
    <lineage>
        <taxon>Bacteria</taxon>
        <taxon>Bacillati</taxon>
        <taxon>Cyanobacteriota</taxon>
        <taxon>Cyanophyceae</taxon>
        <taxon>Oscillatoriophycideae</taxon>
        <taxon>Chroococcales</taxon>
        <taxon>Chroococcaceae</taxon>
        <taxon>Gloeocapsopsis</taxon>
    </lineage>
</organism>
<name>A0ABR9URD1_9CHRO</name>
<dbReference type="InterPro" id="IPR035069">
    <property type="entry name" value="TTHA1013/TTHA0281-like"/>
</dbReference>
<gene>
    <name evidence="1" type="ORF">IQ230_10875</name>
</gene>
<accession>A0ABR9URD1</accession>
<reference evidence="1 2" key="1">
    <citation type="submission" date="2020-10" db="EMBL/GenBank/DDBJ databases">
        <authorList>
            <person name="Castelo-Branco R."/>
            <person name="Eusebio N."/>
            <person name="Adriana R."/>
            <person name="Vieira A."/>
            <person name="Brugerolle De Fraissinette N."/>
            <person name="Rezende De Castro R."/>
            <person name="Schneider M.P."/>
            <person name="Vasconcelos V."/>
            <person name="Leao P.N."/>
        </authorList>
    </citation>
    <scope>NUCLEOTIDE SEQUENCE [LARGE SCALE GENOMIC DNA]</scope>
    <source>
        <strain evidence="1 2">LEGE 06123</strain>
    </source>
</reference>
<dbReference type="RefSeq" id="WP_193932035.1">
    <property type="nucleotide sequence ID" value="NZ_CAWPMZ010000047.1"/>
</dbReference>
<dbReference type="SUPFAM" id="SSF143100">
    <property type="entry name" value="TTHA1013/TTHA0281-like"/>
    <property type="match status" value="1"/>
</dbReference>
<evidence type="ECO:0000313" key="1">
    <source>
        <dbReference type="EMBL" id="MBE9190848.1"/>
    </source>
</evidence>
<dbReference type="Proteomes" id="UP000651156">
    <property type="component" value="Unassembled WGS sequence"/>
</dbReference>
<evidence type="ECO:0000313" key="2">
    <source>
        <dbReference type="Proteomes" id="UP000651156"/>
    </source>
</evidence>
<sequence length="88" mass="9931">MNFYTVILRQSAGYWVALCLENGIVSQGETQDSAIGKLKEAIESFQDNYKSNSDVYSSPVPIKELHEFLTVESKEPASEVYEFRAVYA</sequence>